<sequence length="363" mass="42192">MGRRPEVFVRALSMPEGQRLQKITRTAKNPVKLRRAIVVLMSAQGQPAPDIAYLLKATEDYVRDVIHAFNERGFDALDPKWRGGTPNRISEQTRDWICVIARCDPRFLGRPFSCWSLSKLRDYLIETGQVETISVETVRRILHERGVTWQASKTWKASNDPDFTTKMRRILDLYDHPPSGGRVICVDEFGPLNLQPRLGKAWKPQGRPVRLRATYRRDQGVRHMIASLDLATGKIHYRIRDRKRSGEFLAFFKSLRRRWPAQTLHLILDNFSAYKHPTVRAWCQANQIELVFLPTYSSWLNWIEAEFAALRYFALNGTDHRSHAEQDTAIGNYIRWHNQRARPKTGYATNSKIRHPDYPFKAA</sequence>
<dbReference type="Gene3D" id="3.30.420.10">
    <property type="entry name" value="Ribonuclease H-like superfamily/Ribonuclease H"/>
    <property type="match status" value="1"/>
</dbReference>
<dbReference type="Proteomes" id="UP000198415">
    <property type="component" value="Unassembled WGS sequence"/>
</dbReference>
<dbReference type="InterPro" id="IPR012337">
    <property type="entry name" value="RNaseH-like_sf"/>
</dbReference>
<dbReference type="RefSeq" id="WP_239138644.1">
    <property type="nucleotide sequence ID" value="NZ_BOMU01000078.1"/>
</dbReference>
<dbReference type="SUPFAM" id="SSF46689">
    <property type="entry name" value="Homeodomain-like"/>
    <property type="match status" value="1"/>
</dbReference>
<organism evidence="2 3">
    <name type="scientific">Actinoplanes regularis</name>
    <dbReference type="NCBI Taxonomy" id="52697"/>
    <lineage>
        <taxon>Bacteria</taxon>
        <taxon>Bacillati</taxon>
        <taxon>Actinomycetota</taxon>
        <taxon>Actinomycetes</taxon>
        <taxon>Micromonosporales</taxon>
        <taxon>Micromonosporaceae</taxon>
        <taxon>Actinoplanes</taxon>
    </lineage>
</organism>
<dbReference type="SUPFAM" id="SSF53098">
    <property type="entry name" value="Ribonuclease H-like"/>
    <property type="match status" value="1"/>
</dbReference>
<dbReference type="Pfam" id="PF13565">
    <property type="entry name" value="HTH_32"/>
    <property type="match status" value="1"/>
</dbReference>
<evidence type="ECO:0000259" key="1">
    <source>
        <dbReference type="Pfam" id="PF13358"/>
    </source>
</evidence>
<dbReference type="Pfam" id="PF13358">
    <property type="entry name" value="DDE_3"/>
    <property type="match status" value="1"/>
</dbReference>
<reference evidence="2 3" key="1">
    <citation type="submission" date="2017-06" db="EMBL/GenBank/DDBJ databases">
        <authorList>
            <person name="Kim H.J."/>
            <person name="Triplett B.A."/>
        </authorList>
    </citation>
    <scope>NUCLEOTIDE SEQUENCE [LARGE SCALE GENOMIC DNA]</scope>
    <source>
        <strain evidence="2 3">DSM 43151</strain>
    </source>
</reference>
<feature type="domain" description="Tc1-like transposase DDE" evidence="1">
    <location>
        <begin position="182"/>
        <end position="318"/>
    </location>
</feature>
<dbReference type="NCBIfam" id="NF033545">
    <property type="entry name" value="transpos_IS630"/>
    <property type="match status" value="1"/>
</dbReference>
<evidence type="ECO:0000313" key="3">
    <source>
        <dbReference type="Proteomes" id="UP000198415"/>
    </source>
</evidence>
<proteinExistence type="predicted"/>
<name>A0A239FN23_9ACTN</name>
<keyword evidence="3" id="KW-1185">Reference proteome</keyword>
<protein>
    <submittedName>
        <fullName evidence="2">Transposase</fullName>
    </submittedName>
</protein>
<dbReference type="InterPro" id="IPR009057">
    <property type="entry name" value="Homeodomain-like_sf"/>
</dbReference>
<evidence type="ECO:0000313" key="2">
    <source>
        <dbReference type="EMBL" id="SNS58018.1"/>
    </source>
</evidence>
<gene>
    <name evidence="2" type="ORF">SAMN06264365_118156</name>
</gene>
<dbReference type="InterPro" id="IPR047655">
    <property type="entry name" value="Transpos_IS630-like"/>
</dbReference>
<dbReference type="AlphaFoldDB" id="A0A239FN23"/>
<dbReference type="GO" id="GO:0003676">
    <property type="term" value="F:nucleic acid binding"/>
    <property type="evidence" value="ECO:0007669"/>
    <property type="project" value="InterPro"/>
</dbReference>
<dbReference type="EMBL" id="FZNR01000018">
    <property type="protein sequence ID" value="SNS58018.1"/>
    <property type="molecule type" value="Genomic_DNA"/>
</dbReference>
<accession>A0A239FN23</accession>
<dbReference type="InterPro" id="IPR036397">
    <property type="entry name" value="RNaseH_sf"/>
</dbReference>
<dbReference type="InterPro" id="IPR038717">
    <property type="entry name" value="Tc1-like_DDE_dom"/>
</dbReference>